<protein>
    <submittedName>
        <fullName evidence="1">Uncharacterized protein</fullName>
    </submittedName>
</protein>
<accession>A0ABR4N1U5</accession>
<gene>
    <name evidence="1" type="ORF">HK105_206939</name>
</gene>
<dbReference type="Pfam" id="PF10173">
    <property type="entry name" value="Mit_KHE1"/>
    <property type="match status" value="1"/>
</dbReference>
<sequence length="263" mass="29723">MMVYVLPTAGGRFALHPRLLIPKDSVQFGVFFASFVLRKWRYQVSDQFGSAWHGFGRAAAASGSPLLRRIYATGNRLTTRVAADEYFLKAVSALVTSIEFVYPPSIDDAQLRKQVGEWLKRGTIHRNRTFAATSLLPLNFVLAKFFLMPANAVLVYHLFRLSSSMRAHTGVTTIQKLVDRGQVKWTPSAEFEEQIRKAADAATAEMAEMRGVPVTDPSVWKWRPGADIHDLALDKLQREISAPELLVNYRRARMQYFVYPNSV</sequence>
<reference evidence="1 2" key="1">
    <citation type="submission" date="2023-09" db="EMBL/GenBank/DDBJ databases">
        <title>Pangenome analysis of Batrachochytrium dendrobatidis and related Chytrids.</title>
        <authorList>
            <person name="Yacoub M.N."/>
            <person name="Stajich J.E."/>
            <person name="James T.Y."/>
        </authorList>
    </citation>
    <scope>NUCLEOTIDE SEQUENCE [LARGE SCALE GENOMIC DNA]</scope>
    <source>
        <strain evidence="1 2">JEL0888</strain>
    </source>
</reference>
<dbReference type="Proteomes" id="UP001527925">
    <property type="component" value="Unassembled WGS sequence"/>
</dbReference>
<dbReference type="PANTHER" id="PTHR28062:SF1">
    <property type="entry name" value="TRANSMEMBRANE PROTEIN"/>
    <property type="match status" value="1"/>
</dbReference>
<evidence type="ECO:0000313" key="1">
    <source>
        <dbReference type="EMBL" id="KAL2913479.1"/>
    </source>
</evidence>
<keyword evidence="2" id="KW-1185">Reference proteome</keyword>
<comment type="caution">
    <text evidence="1">The sequence shown here is derived from an EMBL/GenBank/DDBJ whole genome shotgun (WGS) entry which is preliminary data.</text>
</comment>
<name>A0ABR4N1U5_9FUNG</name>
<dbReference type="PANTHER" id="PTHR28062">
    <property type="entry name" value="K+-H+ EXCHANGE-LIKE PROTEIN"/>
    <property type="match status" value="1"/>
</dbReference>
<dbReference type="EMBL" id="JADGIZ020000045">
    <property type="protein sequence ID" value="KAL2913479.1"/>
    <property type="molecule type" value="Genomic_DNA"/>
</dbReference>
<dbReference type="InterPro" id="IPR018786">
    <property type="entry name" value="Mit_KHE1"/>
</dbReference>
<organism evidence="1 2">
    <name type="scientific">Polyrhizophydium stewartii</name>
    <dbReference type="NCBI Taxonomy" id="2732419"/>
    <lineage>
        <taxon>Eukaryota</taxon>
        <taxon>Fungi</taxon>
        <taxon>Fungi incertae sedis</taxon>
        <taxon>Chytridiomycota</taxon>
        <taxon>Chytridiomycota incertae sedis</taxon>
        <taxon>Chytridiomycetes</taxon>
        <taxon>Rhizophydiales</taxon>
        <taxon>Rhizophydiales incertae sedis</taxon>
        <taxon>Polyrhizophydium</taxon>
    </lineage>
</organism>
<proteinExistence type="predicted"/>
<evidence type="ECO:0000313" key="2">
    <source>
        <dbReference type="Proteomes" id="UP001527925"/>
    </source>
</evidence>